<accession>A0A829PE04</accession>
<sequence>MAAGGSHSEQPGSAQTAEEGADFGANSPFEPEFDRVRSPERFGGLVGHSPPREGFYRLIESSDRTVARE</sequence>
<dbReference type="EMBL" id="JAOX01000001">
    <property type="protein sequence ID" value="ETZ87948.1"/>
    <property type="molecule type" value="Genomic_DNA"/>
</dbReference>
<evidence type="ECO:0000313" key="3">
    <source>
        <dbReference type="Proteomes" id="UP000019854"/>
    </source>
</evidence>
<name>A0A829PE04_9MYCO</name>
<reference evidence="2 3" key="1">
    <citation type="submission" date="2014-01" db="EMBL/GenBank/DDBJ databases">
        <authorList>
            <person name="Zelazny A."/>
            <person name="Olivier K."/>
            <person name="Sampaio E.P."/>
            <person name="Holland S.M."/>
            <person name="Tallon L.J."/>
            <person name="Sadzewicz L.K."/>
            <person name="Sengamalay N."/>
            <person name="Fraser C.M."/>
            <person name="Hine E."/>
            <person name="Shefchek K.A."/>
            <person name="Das S.P."/>
            <person name="Shallom S.J."/>
            <person name="Agrawal S."/>
            <person name="Tettelin H."/>
        </authorList>
    </citation>
    <scope>NUCLEOTIDE SEQUENCE [LARGE SCALE GENOMIC DNA]</scope>
    <source>
        <strain evidence="2 3">MAB_030201_1075</strain>
    </source>
</reference>
<dbReference type="Proteomes" id="UP000019854">
    <property type="component" value="Unassembled WGS sequence"/>
</dbReference>
<evidence type="ECO:0000256" key="1">
    <source>
        <dbReference type="SAM" id="MobiDB-lite"/>
    </source>
</evidence>
<gene>
    <name evidence="2" type="ORF">L829_1503</name>
</gene>
<comment type="caution">
    <text evidence="2">The sequence shown here is derived from an EMBL/GenBank/DDBJ whole genome shotgun (WGS) entry which is preliminary data.</text>
</comment>
<feature type="region of interest" description="Disordered" evidence="1">
    <location>
        <begin position="1"/>
        <end position="69"/>
    </location>
</feature>
<feature type="compositionally biased region" description="Basic and acidic residues" evidence="1">
    <location>
        <begin position="50"/>
        <end position="69"/>
    </location>
</feature>
<organism evidence="2 3">
    <name type="scientific">Mycobacteroides abscessus MAB_030201_1075</name>
    <dbReference type="NCBI Taxonomy" id="1335410"/>
    <lineage>
        <taxon>Bacteria</taxon>
        <taxon>Bacillati</taxon>
        <taxon>Actinomycetota</taxon>
        <taxon>Actinomycetes</taxon>
        <taxon>Mycobacteriales</taxon>
        <taxon>Mycobacteriaceae</taxon>
        <taxon>Mycobacteroides</taxon>
        <taxon>Mycobacteroides abscessus</taxon>
    </lineage>
</organism>
<protein>
    <submittedName>
        <fullName evidence="2">Uncharacterized protein</fullName>
    </submittedName>
</protein>
<proteinExistence type="predicted"/>
<feature type="compositionally biased region" description="Polar residues" evidence="1">
    <location>
        <begin position="7"/>
        <end position="16"/>
    </location>
</feature>
<evidence type="ECO:0000313" key="2">
    <source>
        <dbReference type="EMBL" id="ETZ87948.1"/>
    </source>
</evidence>
<dbReference type="AlphaFoldDB" id="A0A829PE04"/>